<accession>A0A0P1BLP6</accession>
<sequence length="85" mass="8768">MFKSRLSIYAGLALCVLAGALQVSALPQAVNARDQVDQGHIAALIKERGDDGSDNGNDTSLGGYCSVGCDSPQLRSQLDCSGCGH</sequence>
<name>A0A0P1BLP6_9BASI</name>
<proteinExistence type="predicted"/>
<dbReference type="Proteomes" id="UP000054845">
    <property type="component" value="Unassembled WGS sequence"/>
</dbReference>
<keyword evidence="1" id="KW-0732">Signal</keyword>
<feature type="chain" id="PRO_5006059622" evidence="1">
    <location>
        <begin position="33"/>
        <end position="85"/>
    </location>
</feature>
<protein>
    <submittedName>
        <fullName evidence="2">Uncharacterized protein</fullName>
    </submittedName>
</protein>
<reference evidence="3" key="1">
    <citation type="submission" date="2014-09" db="EMBL/GenBank/DDBJ databases">
        <authorList>
            <person name="Sharma Rahul"/>
            <person name="Thines Marco"/>
        </authorList>
    </citation>
    <scope>NUCLEOTIDE SEQUENCE [LARGE SCALE GENOMIC DNA]</scope>
</reference>
<evidence type="ECO:0000256" key="1">
    <source>
        <dbReference type="SAM" id="SignalP"/>
    </source>
</evidence>
<dbReference type="EMBL" id="CCYA01000253">
    <property type="protein sequence ID" value="CEH16921.1"/>
    <property type="molecule type" value="Genomic_DNA"/>
</dbReference>
<feature type="signal peptide" evidence="1">
    <location>
        <begin position="1"/>
        <end position="32"/>
    </location>
</feature>
<organism evidence="2 3">
    <name type="scientific">Ceraceosorus bombacis</name>
    <dbReference type="NCBI Taxonomy" id="401625"/>
    <lineage>
        <taxon>Eukaryota</taxon>
        <taxon>Fungi</taxon>
        <taxon>Dikarya</taxon>
        <taxon>Basidiomycota</taxon>
        <taxon>Ustilaginomycotina</taxon>
        <taxon>Exobasidiomycetes</taxon>
        <taxon>Ceraceosorales</taxon>
        <taxon>Ceraceosoraceae</taxon>
        <taxon>Ceraceosorus</taxon>
    </lineage>
</organism>
<keyword evidence="3" id="KW-1185">Reference proteome</keyword>
<evidence type="ECO:0000313" key="3">
    <source>
        <dbReference type="Proteomes" id="UP000054845"/>
    </source>
</evidence>
<dbReference type="AlphaFoldDB" id="A0A0P1BLP6"/>
<evidence type="ECO:0000313" key="2">
    <source>
        <dbReference type="EMBL" id="CEH16921.1"/>
    </source>
</evidence>